<dbReference type="Proteomes" id="UP001321861">
    <property type="component" value="Chromosome"/>
</dbReference>
<evidence type="ECO:0000313" key="2">
    <source>
        <dbReference type="Proteomes" id="UP001321861"/>
    </source>
</evidence>
<protein>
    <recommendedName>
        <fullName evidence="3">Transposase</fullName>
    </recommendedName>
</protein>
<reference evidence="1 2" key="1">
    <citation type="journal article" date="2023" name="Microbiol. Spectr.">
        <title>Symbiosis of Carpenter Bees with Uncharacterized Lactic Acid Bacteria Showing NAD Auxotrophy.</title>
        <authorList>
            <person name="Kawasaki S."/>
            <person name="Ozawa K."/>
            <person name="Mori T."/>
            <person name="Yamamoto A."/>
            <person name="Ito M."/>
            <person name="Ohkuma M."/>
            <person name="Sakamoto M."/>
            <person name="Matsutani M."/>
        </authorList>
    </citation>
    <scope>NUCLEOTIDE SEQUENCE [LARGE SCALE GENOMIC DNA]</scope>
    <source>
        <strain evidence="1 2">XA3</strain>
    </source>
</reference>
<gene>
    <name evidence="1" type="ORF">XA3_10520</name>
</gene>
<evidence type="ECO:0008006" key="3">
    <source>
        <dbReference type="Google" id="ProtNLM"/>
    </source>
</evidence>
<name>A0AAU9D1M3_9LACO</name>
<evidence type="ECO:0000313" key="1">
    <source>
        <dbReference type="EMBL" id="BDR58611.1"/>
    </source>
</evidence>
<organism evidence="1 2">
    <name type="scientific">Xylocopilactobacillus apicola</name>
    <dbReference type="NCBI Taxonomy" id="2932184"/>
    <lineage>
        <taxon>Bacteria</taxon>
        <taxon>Bacillati</taxon>
        <taxon>Bacillota</taxon>
        <taxon>Bacilli</taxon>
        <taxon>Lactobacillales</taxon>
        <taxon>Lactobacillaceae</taxon>
        <taxon>Xylocopilactobacillus</taxon>
    </lineage>
</organism>
<keyword evidence="2" id="KW-1185">Reference proteome</keyword>
<proteinExistence type="predicted"/>
<accession>A0AAU9D1M3</accession>
<dbReference type="AlphaFoldDB" id="A0AAU9D1M3"/>
<sequence>MLAFAEMRIVFVLDPISQGTIFIVTADRLAKDLIYVNFHKVPQRRVIKKFISGTGKPRE</sequence>
<dbReference type="EMBL" id="AP026802">
    <property type="protein sequence ID" value="BDR58611.1"/>
    <property type="molecule type" value="Genomic_DNA"/>
</dbReference>
<dbReference type="KEGG" id="xap:XA3_10520"/>